<organism evidence="1 2">
    <name type="scientific">Smallanthus sonchifolius</name>
    <dbReference type="NCBI Taxonomy" id="185202"/>
    <lineage>
        <taxon>Eukaryota</taxon>
        <taxon>Viridiplantae</taxon>
        <taxon>Streptophyta</taxon>
        <taxon>Embryophyta</taxon>
        <taxon>Tracheophyta</taxon>
        <taxon>Spermatophyta</taxon>
        <taxon>Magnoliopsida</taxon>
        <taxon>eudicotyledons</taxon>
        <taxon>Gunneridae</taxon>
        <taxon>Pentapetalae</taxon>
        <taxon>asterids</taxon>
        <taxon>campanulids</taxon>
        <taxon>Asterales</taxon>
        <taxon>Asteraceae</taxon>
        <taxon>Asteroideae</taxon>
        <taxon>Heliantheae alliance</taxon>
        <taxon>Millerieae</taxon>
        <taxon>Smallanthus</taxon>
    </lineage>
</organism>
<keyword evidence="2" id="KW-1185">Reference proteome</keyword>
<protein>
    <submittedName>
        <fullName evidence="1">Uncharacterized protein</fullName>
    </submittedName>
</protein>
<evidence type="ECO:0000313" key="1">
    <source>
        <dbReference type="EMBL" id="KAI3817421.1"/>
    </source>
</evidence>
<proteinExistence type="predicted"/>
<evidence type="ECO:0000313" key="2">
    <source>
        <dbReference type="Proteomes" id="UP001056120"/>
    </source>
</evidence>
<sequence>MGVVFCVGRKNNGGMGSRYKSFIAENGLDDGTYDDKRQPFSQFKEQIAIICRLSKLNKLRYLSSLGLETSPPPEIMTFCMEC</sequence>
<dbReference type="EMBL" id="CM042021">
    <property type="protein sequence ID" value="KAI3817421.1"/>
    <property type="molecule type" value="Genomic_DNA"/>
</dbReference>
<reference evidence="2" key="1">
    <citation type="journal article" date="2022" name="Mol. Ecol. Resour.">
        <title>The genomes of chicory, endive, great burdock and yacon provide insights into Asteraceae palaeo-polyploidization history and plant inulin production.</title>
        <authorList>
            <person name="Fan W."/>
            <person name="Wang S."/>
            <person name="Wang H."/>
            <person name="Wang A."/>
            <person name="Jiang F."/>
            <person name="Liu H."/>
            <person name="Zhao H."/>
            <person name="Xu D."/>
            <person name="Zhang Y."/>
        </authorList>
    </citation>
    <scope>NUCLEOTIDE SEQUENCE [LARGE SCALE GENOMIC DNA]</scope>
    <source>
        <strain evidence="2">cv. Yunnan</strain>
    </source>
</reference>
<dbReference type="Proteomes" id="UP001056120">
    <property type="component" value="Linkage Group LG04"/>
</dbReference>
<accession>A0ACB9JCF9</accession>
<comment type="caution">
    <text evidence="1">The sequence shown here is derived from an EMBL/GenBank/DDBJ whole genome shotgun (WGS) entry which is preliminary data.</text>
</comment>
<reference evidence="1 2" key="2">
    <citation type="journal article" date="2022" name="Mol. Ecol. Resour.">
        <title>The genomes of chicory, endive, great burdock and yacon provide insights into Asteraceae paleo-polyploidization history and plant inulin production.</title>
        <authorList>
            <person name="Fan W."/>
            <person name="Wang S."/>
            <person name="Wang H."/>
            <person name="Wang A."/>
            <person name="Jiang F."/>
            <person name="Liu H."/>
            <person name="Zhao H."/>
            <person name="Xu D."/>
            <person name="Zhang Y."/>
        </authorList>
    </citation>
    <scope>NUCLEOTIDE SEQUENCE [LARGE SCALE GENOMIC DNA]</scope>
    <source>
        <strain evidence="2">cv. Yunnan</strain>
        <tissue evidence="1">Leaves</tissue>
    </source>
</reference>
<gene>
    <name evidence="1" type="ORF">L1987_11211</name>
</gene>
<name>A0ACB9JCF9_9ASTR</name>